<feature type="region of interest" description="Disordered" evidence="1">
    <location>
        <begin position="114"/>
        <end position="143"/>
    </location>
</feature>
<dbReference type="SUPFAM" id="SSF101898">
    <property type="entry name" value="NHL repeat"/>
    <property type="match status" value="1"/>
</dbReference>
<protein>
    <submittedName>
        <fullName evidence="2">Phage tail protein</fullName>
    </submittedName>
</protein>
<dbReference type="InterPro" id="IPR011042">
    <property type="entry name" value="6-blade_b-propeller_TolB-like"/>
</dbReference>
<evidence type="ECO:0000313" key="3">
    <source>
        <dbReference type="Proteomes" id="UP001595798"/>
    </source>
</evidence>
<dbReference type="Gene3D" id="2.120.10.30">
    <property type="entry name" value="TolB, C-terminal domain"/>
    <property type="match status" value="1"/>
</dbReference>
<keyword evidence="3" id="KW-1185">Reference proteome</keyword>
<organism evidence="2 3">
    <name type="scientific">Marinobacter lacisalsi</name>
    <dbReference type="NCBI Taxonomy" id="475979"/>
    <lineage>
        <taxon>Bacteria</taxon>
        <taxon>Pseudomonadati</taxon>
        <taxon>Pseudomonadota</taxon>
        <taxon>Gammaproteobacteria</taxon>
        <taxon>Pseudomonadales</taxon>
        <taxon>Marinobacteraceae</taxon>
        <taxon>Marinobacter</taxon>
    </lineage>
</organism>
<proteinExistence type="predicted"/>
<dbReference type="RefSeq" id="WP_379890047.1">
    <property type="nucleotide sequence ID" value="NZ_JBHSDI010000062.1"/>
</dbReference>
<dbReference type="EMBL" id="JBHSDI010000062">
    <property type="protein sequence ID" value="MFC4260975.1"/>
    <property type="molecule type" value="Genomic_DNA"/>
</dbReference>
<dbReference type="Pfam" id="PF09684">
    <property type="entry name" value="Tail_P2_I"/>
    <property type="match status" value="1"/>
</dbReference>
<dbReference type="NCBIfam" id="TIGR02242">
    <property type="entry name" value="tail_TIGR02242"/>
    <property type="match status" value="1"/>
</dbReference>
<gene>
    <name evidence="2" type="ORF">ACFOZ5_18295</name>
</gene>
<comment type="caution">
    <text evidence="2">The sequence shown here is derived from an EMBL/GenBank/DDBJ whole genome shotgun (WGS) entry which is preliminary data.</text>
</comment>
<name>A0ABV8QKV4_9GAMM</name>
<dbReference type="Proteomes" id="UP001595798">
    <property type="component" value="Unassembled WGS sequence"/>
</dbReference>
<evidence type="ECO:0000313" key="2">
    <source>
        <dbReference type="EMBL" id="MFC4260975.1"/>
    </source>
</evidence>
<reference evidence="3" key="1">
    <citation type="journal article" date="2019" name="Int. J. Syst. Evol. Microbiol.">
        <title>The Global Catalogue of Microorganisms (GCM) 10K type strain sequencing project: providing services to taxonomists for standard genome sequencing and annotation.</title>
        <authorList>
            <consortium name="The Broad Institute Genomics Platform"/>
            <consortium name="The Broad Institute Genome Sequencing Center for Infectious Disease"/>
            <person name="Wu L."/>
            <person name="Ma J."/>
        </authorList>
    </citation>
    <scope>NUCLEOTIDE SEQUENCE [LARGE SCALE GENOMIC DNA]</scope>
    <source>
        <strain evidence="3">CECT 7297</strain>
    </source>
</reference>
<evidence type="ECO:0000256" key="1">
    <source>
        <dbReference type="SAM" id="MobiDB-lite"/>
    </source>
</evidence>
<dbReference type="InterPro" id="IPR006521">
    <property type="entry name" value="Tail_protein_I"/>
</dbReference>
<dbReference type="InterPro" id="IPR011748">
    <property type="entry name" value="Unchr_phage_tail-like"/>
</dbReference>
<sequence>MTDSVRPTQAPFLRLDRHVGWRTRTSDSIFFNPRRGGLMLGRAGQYPISPFEPAGTLGGTTRPRGLAATPTGFLFLADPDHNRILGHDPARPTCCESNTAANEATVPFAPLWETPEPSSPEPSCRNGLDGFSQAPERRDPYHLSQPRDVCFSRAGELIIADTGQQRLLFLLWPSLRIRRIMNLPAQPWALAEDSRGRCWVLLRTEDSARVVRLDALGQIALCSAPDTLSPGATQIVLNRQDELFILDVEARRLQKLTVPSSDAGQAARPEPIDTPADTVFSQDFPPPLHLHQGTLWLPQDERPDCPALPLSELSVDSFGYLSGTSLPLLSRPRRIARPRSGVWMSAALDGEQDNWGWHRVSLEAELPANTRLLIQTFTDKAPLTDEQLDTLGERWSRPLLIEPGQAPEILVQSQPARYLWLRIEFRGDGLASPLVRAIDIQAPRQSSLRFLPPPFHQDPDSRHFLDRFLSYFDTVFAEVEYEIDHFARLLDTNNVPPGEFLDWLGSWFNLQFLAQWPADLRRTMISQAIPHFRQRGTLAGLRQMVQWHTGLNDPMPQIIEHYRLRERDPATVPVAHASLVPEGMPLAHRFTLVLPAFAASDQAEREQLERLIDAQKPAHSHYQLRLFEVGVCVARQATLGVDALLGHNPRLPLGANVLDDPRDDGLTAAIGSSAAVEVLGPKPSRHDTHSIDH</sequence>
<accession>A0ABV8QKV4</accession>